<dbReference type="AlphaFoldDB" id="A0A543PF47"/>
<gene>
    <name evidence="4" type="ORF">FHU33_2110</name>
</gene>
<dbReference type="GO" id="GO:0052621">
    <property type="term" value="F:diguanylate cyclase activity"/>
    <property type="evidence" value="ECO:0007669"/>
    <property type="project" value="TreeGrafter"/>
</dbReference>
<dbReference type="Gene3D" id="3.30.70.270">
    <property type="match status" value="1"/>
</dbReference>
<dbReference type="InterPro" id="IPR000160">
    <property type="entry name" value="GGDEF_dom"/>
</dbReference>
<evidence type="ECO:0000313" key="5">
    <source>
        <dbReference type="Proteomes" id="UP000319865"/>
    </source>
</evidence>
<keyword evidence="2" id="KW-1133">Transmembrane helix</keyword>
<dbReference type="SMART" id="SM00267">
    <property type="entry name" value="GGDEF"/>
    <property type="match status" value="1"/>
</dbReference>
<reference evidence="4 5" key="1">
    <citation type="submission" date="2019-06" db="EMBL/GenBank/DDBJ databases">
        <title>Sequencing the genomes of 1000 actinobacteria strains.</title>
        <authorList>
            <person name="Klenk H.-P."/>
        </authorList>
    </citation>
    <scope>NUCLEOTIDE SEQUENCE [LARGE SCALE GENOMIC DNA]</scope>
    <source>
        <strain evidence="4 5">DSM 46837</strain>
    </source>
</reference>
<keyword evidence="2" id="KW-0472">Membrane</keyword>
<feature type="transmembrane region" description="Helical" evidence="2">
    <location>
        <begin position="106"/>
        <end position="126"/>
    </location>
</feature>
<dbReference type="InterPro" id="IPR043128">
    <property type="entry name" value="Rev_trsase/Diguanyl_cyclase"/>
</dbReference>
<protein>
    <submittedName>
        <fullName evidence="4">Diguanylate cyclase (GGDEF)-like protein</fullName>
    </submittedName>
</protein>
<dbReference type="GO" id="GO:0043709">
    <property type="term" value="P:cell adhesion involved in single-species biofilm formation"/>
    <property type="evidence" value="ECO:0007669"/>
    <property type="project" value="TreeGrafter"/>
</dbReference>
<dbReference type="NCBIfam" id="TIGR00254">
    <property type="entry name" value="GGDEF"/>
    <property type="match status" value="1"/>
</dbReference>
<accession>A0A543PF47</accession>
<feature type="region of interest" description="Disordered" evidence="1">
    <location>
        <begin position="474"/>
        <end position="496"/>
    </location>
</feature>
<evidence type="ECO:0000313" key="4">
    <source>
        <dbReference type="EMBL" id="TQN42703.1"/>
    </source>
</evidence>
<dbReference type="EMBL" id="VFQE01000001">
    <property type="protein sequence ID" value="TQN42703.1"/>
    <property type="molecule type" value="Genomic_DNA"/>
</dbReference>
<dbReference type="GO" id="GO:0005886">
    <property type="term" value="C:plasma membrane"/>
    <property type="evidence" value="ECO:0007669"/>
    <property type="project" value="TreeGrafter"/>
</dbReference>
<evidence type="ECO:0000256" key="1">
    <source>
        <dbReference type="SAM" id="MobiDB-lite"/>
    </source>
</evidence>
<evidence type="ECO:0000256" key="2">
    <source>
        <dbReference type="SAM" id="Phobius"/>
    </source>
</evidence>
<comment type="caution">
    <text evidence="4">The sequence shown here is derived from an EMBL/GenBank/DDBJ whole genome shotgun (WGS) entry which is preliminary data.</text>
</comment>
<organism evidence="4 5">
    <name type="scientific">Blastococcus colisei</name>
    <dbReference type="NCBI Taxonomy" id="1564162"/>
    <lineage>
        <taxon>Bacteria</taxon>
        <taxon>Bacillati</taxon>
        <taxon>Actinomycetota</taxon>
        <taxon>Actinomycetes</taxon>
        <taxon>Geodermatophilales</taxon>
        <taxon>Geodermatophilaceae</taxon>
        <taxon>Blastococcus</taxon>
    </lineage>
</organism>
<feature type="compositionally biased region" description="Basic and acidic residues" evidence="1">
    <location>
        <begin position="487"/>
        <end position="496"/>
    </location>
</feature>
<feature type="domain" description="GGDEF" evidence="3">
    <location>
        <begin position="357"/>
        <end position="487"/>
    </location>
</feature>
<dbReference type="PANTHER" id="PTHR45138:SF9">
    <property type="entry name" value="DIGUANYLATE CYCLASE DGCM-RELATED"/>
    <property type="match status" value="1"/>
</dbReference>
<dbReference type="InterPro" id="IPR050469">
    <property type="entry name" value="Diguanylate_Cyclase"/>
</dbReference>
<feature type="transmembrane region" description="Helical" evidence="2">
    <location>
        <begin position="71"/>
        <end position="94"/>
    </location>
</feature>
<sequence>MHARSRAFLCLLVLLATATLGIGVWRALPAMQAAASDVAVVTAAVALLLFSPVTVGRRARAAYMTFGETAGVLAFAVLPPAAAALACSAAALGLVLTLRTSATNRLFNAASSVTAAAAGGLTAAALQASGTGVLTAAAVAALVFGAVSHVLVVTFLSIERGRLVPNFGAGLRQLAAVETAGTVLGLAVAPLLMPNPTEGWRLLPLLLVLAVLSRRQAQLAAERDLLDDLAVATQDMHLSLRHDEVVDALHAHAARLLPRSGVTIRGEPPGPDQVGVPVGDGASWLVARSGVAQVGVPTEERVLSGLATAARHALENARLHRRVEEQARTDALTGLPNRGALVLHLDRELARAGRHGGHVGLVFLDLDGFKAVNDEQGHEAGDALLVELAGHLRTATRTEDFVARLAGDEFCIVLTGVSGQPECVRVAEELRAAVEQGMGTAGVGVSMGVALGPEDGADPAALLHAADLRMYADKAVRSRRRTGPRSSRTETDSLRG</sequence>
<keyword evidence="2" id="KW-0812">Transmembrane</keyword>
<dbReference type="OrthoDB" id="23692at2"/>
<dbReference type="SUPFAM" id="SSF55073">
    <property type="entry name" value="Nucleotide cyclase"/>
    <property type="match status" value="1"/>
</dbReference>
<dbReference type="CDD" id="cd01949">
    <property type="entry name" value="GGDEF"/>
    <property type="match status" value="1"/>
</dbReference>
<dbReference type="PROSITE" id="PS50887">
    <property type="entry name" value="GGDEF"/>
    <property type="match status" value="1"/>
</dbReference>
<feature type="transmembrane region" description="Helical" evidence="2">
    <location>
        <begin position="133"/>
        <end position="158"/>
    </location>
</feature>
<dbReference type="Proteomes" id="UP000319865">
    <property type="component" value="Unassembled WGS sequence"/>
</dbReference>
<keyword evidence="5" id="KW-1185">Reference proteome</keyword>
<dbReference type="GO" id="GO:1902201">
    <property type="term" value="P:negative regulation of bacterial-type flagellum-dependent cell motility"/>
    <property type="evidence" value="ECO:0007669"/>
    <property type="project" value="TreeGrafter"/>
</dbReference>
<feature type="transmembrane region" description="Helical" evidence="2">
    <location>
        <begin position="31"/>
        <end position="50"/>
    </location>
</feature>
<evidence type="ECO:0000259" key="3">
    <source>
        <dbReference type="PROSITE" id="PS50887"/>
    </source>
</evidence>
<proteinExistence type="predicted"/>
<dbReference type="RefSeq" id="WP_142025307.1">
    <property type="nucleotide sequence ID" value="NZ_VFQE01000001.1"/>
</dbReference>
<dbReference type="InterPro" id="IPR029787">
    <property type="entry name" value="Nucleotide_cyclase"/>
</dbReference>
<dbReference type="PANTHER" id="PTHR45138">
    <property type="entry name" value="REGULATORY COMPONENTS OF SENSORY TRANSDUCTION SYSTEM"/>
    <property type="match status" value="1"/>
</dbReference>
<name>A0A543PF47_9ACTN</name>
<dbReference type="Pfam" id="PF00990">
    <property type="entry name" value="GGDEF"/>
    <property type="match status" value="1"/>
</dbReference>